<dbReference type="AlphaFoldDB" id="A0A517R124"/>
<keyword evidence="2" id="KW-1185">Reference proteome</keyword>
<reference evidence="1 2" key="1">
    <citation type="submission" date="2019-02" db="EMBL/GenBank/DDBJ databases">
        <title>Deep-cultivation of Planctomycetes and their phenomic and genomic characterization uncovers novel biology.</title>
        <authorList>
            <person name="Wiegand S."/>
            <person name="Jogler M."/>
            <person name="Boedeker C."/>
            <person name="Pinto D."/>
            <person name="Vollmers J."/>
            <person name="Rivas-Marin E."/>
            <person name="Kohn T."/>
            <person name="Peeters S.H."/>
            <person name="Heuer A."/>
            <person name="Rast P."/>
            <person name="Oberbeckmann S."/>
            <person name="Bunk B."/>
            <person name="Jeske O."/>
            <person name="Meyerdierks A."/>
            <person name="Storesund J.E."/>
            <person name="Kallscheuer N."/>
            <person name="Luecker S."/>
            <person name="Lage O.M."/>
            <person name="Pohl T."/>
            <person name="Merkel B.J."/>
            <person name="Hornburger P."/>
            <person name="Mueller R.-W."/>
            <person name="Bruemmer F."/>
            <person name="Labrenz M."/>
            <person name="Spormann A.M."/>
            <person name="Op den Camp H."/>
            <person name="Overmann J."/>
            <person name="Amann R."/>
            <person name="Jetten M.S.M."/>
            <person name="Mascher T."/>
            <person name="Medema M.H."/>
            <person name="Devos D.P."/>
            <person name="Kaster A.-K."/>
            <person name="Ovreas L."/>
            <person name="Rohde M."/>
            <person name="Galperin M.Y."/>
            <person name="Jogler C."/>
        </authorList>
    </citation>
    <scope>NUCLEOTIDE SEQUENCE [LARGE SCALE GENOMIC DNA]</scope>
    <source>
        <strain evidence="1 2">Pan189</strain>
    </source>
</reference>
<evidence type="ECO:0000313" key="1">
    <source>
        <dbReference type="EMBL" id="QDT37578.1"/>
    </source>
</evidence>
<accession>A0A517R124</accession>
<protein>
    <submittedName>
        <fullName evidence="1">Uncharacterized protein</fullName>
    </submittedName>
</protein>
<evidence type="ECO:0000313" key="2">
    <source>
        <dbReference type="Proteomes" id="UP000317318"/>
    </source>
</evidence>
<sequence>MKCNDLNRAVARATGDTAQTIKHRGFGPDLNEQAGPYLDWDIADLERKTPLFP</sequence>
<dbReference type="RefSeq" id="WP_310821292.1">
    <property type="nucleotide sequence ID" value="NZ_CP036268.1"/>
</dbReference>
<dbReference type="Proteomes" id="UP000317318">
    <property type="component" value="Chromosome"/>
</dbReference>
<dbReference type="EMBL" id="CP036268">
    <property type="protein sequence ID" value="QDT37578.1"/>
    <property type="molecule type" value="Genomic_DNA"/>
</dbReference>
<gene>
    <name evidence="1" type="ORF">Pan189_19580</name>
</gene>
<name>A0A517R124_9PLAN</name>
<organism evidence="1 2">
    <name type="scientific">Stratiformator vulcanicus</name>
    <dbReference type="NCBI Taxonomy" id="2527980"/>
    <lineage>
        <taxon>Bacteria</taxon>
        <taxon>Pseudomonadati</taxon>
        <taxon>Planctomycetota</taxon>
        <taxon>Planctomycetia</taxon>
        <taxon>Planctomycetales</taxon>
        <taxon>Planctomycetaceae</taxon>
        <taxon>Stratiformator</taxon>
    </lineage>
</organism>
<dbReference type="KEGG" id="svp:Pan189_19580"/>
<proteinExistence type="predicted"/>